<feature type="region of interest" description="Disordered" evidence="1">
    <location>
        <begin position="178"/>
        <end position="207"/>
    </location>
</feature>
<evidence type="ECO:0000256" key="3">
    <source>
        <dbReference type="SAM" id="SignalP"/>
    </source>
</evidence>
<comment type="caution">
    <text evidence="4">The sequence shown here is derived from an EMBL/GenBank/DDBJ whole genome shotgun (WGS) entry which is preliminary data.</text>
</comment>
<sequence>MCNALILNLTFHFQLAALALFVGPTIAQSSTSSAAGSSQTIIVTVSNSSSASNASSVFNPDQITAGLGDLVLFNFTQGNHTATQSAFFAPCEPVNYTNGTNGFDSNFVVVPANFSLQDGAFPILAVPILESNVNQTMWFYDVNTCAEGGVGVINLVAGDPATNGETLDGFRRNAVRLNGTSTSSSSSHSSTSTSSSSSSTTSSSQGNGAVQRFGLNTGAGTIIGLVLLAAMPLIAL</sequence>
<dbReference type="PANTHER" id="PTHR34883">
    <property type="entry name" value="SERINE-RICH PROTEIN, PUTATIVE-RELATED-RELATED"/>
    <property type="match status" value="1"/>
</dbReference>
<dbReference type="InterPro" id="IPR052953">
    <property type="entry name" value="Ser-rich/MCO-related"/>
</dbReference>
<keyword evidence="2" id="KW-0812">Transmembrane</keyword>
<feature type="signal peptide" evidence="3">
    <location>
        <begin position="1"/>
        <end position="27"/>
    </location>
</feature>
<name>A0AA38UU41_9AGAR</name>
<gene>
    <name evidence="4" type="ORF">F5890DRAFT_1572206</name>
</gene>
<keyword evidence="3" id="KW-0732">Signal</keyword>
<feature type="compositionally biased region" description="Low complexity" evidence="1">
    <location>
        <begin position="180"/>
        <end position="204"/>
    </location>
</feature>
<dbReference type="Gene3D" id="2.60.40.420">
    <property type="entry name" value="Cupredoxins - blue copper proteins"/>
    <property type="match status" value="1"/>
</dbReference>
<keyword evidence="2" id="KW-0472">Membrane</keyword>
<organism evidence="4 5">
    <name type="scientific">Lentinula detonsa</name>
    <dbReference type="NCBI Taxonomy" id="2804962"/>
    <lineage>
        <taxon>Eukaryota</taxon>
        <taxon>Fungi</taxon>
        <taxon>Dikarya</taxon>
        <taxon>Basidiomycota</taxon>
        <taxon>Agaricomycotina</taxon>
        <taxon>Agaricomycetes</taxon>
        <taxon>Agaricomycetidae</taxon>
        <taxon>Agaricales</taxon>
        <taxon>Marasmiineae</taxon>
        <taxon>Omphalotaceae</taxon>
        <taxon>Lentinula</taxon>
    </lineage>
</organism>
<dbReference type="PANTHER" id="PTHR34883:SF15">
    <property type="entry name" value="EXTRACELLULAR SERINE-RICH PROTEIN"/>
    <property type="match status" value="1"/>
</dbReference>
<evidence type="ECO:0000256" key="1">
    <source>
        <dbReference type="SAM" id="MobiDB-lite"/>
    </source>
</evidence>
<feature type="transmembrane region" description="Helical" evidence="2">
    <location>
        <begin position="213"/>
        <end position="235"/>
    </location>
</feature>
<accession>A0AA38UU41</accession>
<feature type="chain" id="PRO_5041232977" evidence="3">
    <location>
        <begin position="28"/>
        <end position="236"/>
    </location>
</feature>
<evidence type="ECO:0000313" key="5">
    <source>
        <dbReference type="Proteomes" id="UP001163850"/>
    </source>
</evidence>
<evidence type="ECO:0000256" key="2">
    <source>
        <dbReference type="SAM" id="Phobius"/>
    </source>
</evidence>
<dbReference type="InterPro" id="IPR008972">
    <property type="entry name" value="Cupredoxin"/>
</dbReference>
<proteinExistence type="predicted"/>
<protein>
    <submittedName>
        <fullName evidence="4">Fasciclin-like protein</fullName>
    </submittedName>
</protein>
<reference evidence="4" key="1">
    <citation type="submission" date="2022-08" db="EMBL/GenBank/DDBJ databases">
        <authorList>
            <consortium name="DOE Joint Genome Institute"/>
            <person name="Min B."/>
            <person name="Riley R."/>
            <person name="Sierra-Patev S."/>
            <person name="Naranjo-Ortiz M."/>
            <person name="Looney B."/>
            <person name="Konkel Z."/>
            <person name="Slot J.C."/>
            <person name="Sakamoto Y."/>
            <person name="Steenwyk J.L."/>
            <person name="Rokas A."/>
            <person name="Carro J."/>
            <person name="Camarero S."/>
            <person name="Ferreira P."/>
            <person name="Molpeceres G."/>
            <person name="Ruiz-Duenas F.J."/>
            <person name="Serrano A."/>
            <person name="Henrissat B."/>
            <person name="Drula E."/>
            <person name="Hughes K.W."/>
            <person name="Mata J.L."/>
            <person name="Ishikawa N.K."/>
            <person name="Vargas-Isla R."/>
            <person name="Ushijima S."/>
            <person name="Smith C.A."/>
            <person name="Ahrendt S."/>
            <person name="Andreopoulos W."/>
            <person name="He G."/>
            <person name="Labutti K."/>
            <person name="Lipzen A."/>
            <person name="Ng V."/>
            <person name="Sandor L."/>
            <person name="Barry K."/>
            <person name="Martinez A.T."/>
            <person name="Xiao Y."/>
            <person name="Gibbons J.G."/>
            <person name="Terashima K."/>
            <person name="Hibbett D.S."/>
            <person name="Grigoriev I.V."/>
        </authorList>
    </citation>
    <scope>NUCLEOTIDE SEQUENCE</scope>
    <source>
        <strain evidence="4">TFB7829</strain>
    </source>
</reference>
<dbReference type="SUPFAM" id="SSF49503">
    <property type="entry name" value="Cupredoxins"/>
    <property type="match status" value="1"/>
</dbReference>
<dbReference type="EMBL" id="MU801937">
    <property type="protein sequence ID" value="KAJ3986635.1"/>
    <property type="molecule type" value="Genomic_DNA"/>
</dbReference>
<dbReference type="AlphaFoldDB" id="A0AA38UU41"/>
<keyword evidence="2" id="KW-1133">Transmembrane helix</keyword>
<dbReference type="Proteomes" id="UP001163850">
    <property type="component" value="Unassembled WGS sequence"/>
</dbReference>
<evidence type="ECO:0000313" key="4">
    <source>
        <dbReference type="EMBL" id="KAJ3986635.1"/>
    </source>
</evidence>